<dbReference type="EMBL" id="FQ312005">
    <property type="protein sequence ID" value="CBW26124.1"/>
    <property type="molecule type" value="Genomic_DNA"/>
</dbReference>
<dbReference type="STRING" id="862908.BMS_1250"/>
<sequence>MTILHNKILKQLTEAIEQSIGANYQGAEISSEQINSLISIAPNMKMGHFAFPCFPLAKATKSAPNLIAETLAKSIQSQGIIQEAKNVGPYLNFFINPAQTGSELTNEVLSGEFFTKELVSERPKTMIEYSQPNTHKELHVGHMRNLCLGNALVRIKKYADQEVVAVTYPGDSGTHVAKCLWYLKYHNKESIPETDKGPWLGSIYTKANLLLEDELGTEKEAKNREQLTAILKELENESGEYFDLWKETRGWSLEMMKEAYKWADVEFDRWFFESEVDSPSLELAKKLYEEGKLVKDDGAIGMNLEEDKLGFCILIKSDGTGLYATKDVALAVKKFEEFGVENNIYIVDTRQAFHFKQVFKVLEHIGFEQAKNCHHLQYNFVELPDGAMSSRKGNIVPLKDLINQMESHIANEYLSKYQDEWDKEEIAKTSSIIARGAINYGMTRFDNNRKIVFDMKEWLKLDGETGPYLQYVYARINSLCTKLGYSSDLEADFSKLEKDSELALLIKISAFNDIVIQCHEKNSATALCSYLFELGKLYNTFYAECPIAKAETETLKNARLKLSKSVSLVMKQGLSLLGIEAPERM</sequence>
<dbReference type="EC" id="6.1.1.19" evidence="8"/>
<dbReference type="PANTHER" id="PTHR11956:SF5">
    <property type="entry name" value="ARGININE--TRNA LIGASE, CYTOPLASMIC"/>
    <property type="match status" value="1"/>
</dbReference>
<dbReference type="SUPFAM" id="SSF47323">
    <property type="entry name" value="Anticodon-binding domain of a subclass of class I aminoacyl-tRNA synthetases"/>
    <property type="match status" value="1"/>
</dbReference>
<dbReference type="InterPro" id="IPR008909">
    <property type="entry name" value="DALR_anticod-bd"/>
</dbReference>
<evidence type="ECO:0000256" key="9">
    <source>
        <dbReference type="RuleBase" id="RU363038"/>
    </source>
</evidence>
<evidence type="ECO:0000259" key="11">
    <source>
        <dbReference type="SMART" id="SM01016"/>
    </source>
</evidence>
<dbReference type="PANTHER" id="PTHR11956">
    <property type="entry name" value="ARGINYL-TRNA SYNTHETASE"/>
    <property type="match status" value="1"/>
</dbReference>
<dbReference type="eggNOG" id="COG0018">
    <property type="taxonomic scope" value="Bacteria"/>
</dbReference>
<keyword evidence="3 8" id="KW-0547">Nucleotide-binding</keyword>
<dbReference type="SMART" id="SM01016">
    <property type="entry name" value="Arg_tRNA_synt_N"/>
    <property type="match status" value="1"/>
</dbReference>
<keyword evidence="2 8" id="KW-0436">Ligase</keyword>
<gene>
    <name evidence="8 12" type="primary">argS</name>
    <name evidence="12" type="ordered locus">BMS_1250</name>
</gene>
<name>E1WZ27_HALMS</name>
<evidence type="ECO:0000256" key="3">
    <source>
        <dbReference type="ARBA" id="ARBA00022741"/>
    </source>
</evidence>
<organism evidence="12 13">
    <name type="scientific">Halobacteriovorax marinus (strain ATCC BAA-682 / DSM 15412 / SJ)</name>
    <name type="common">Bacteriovorax marinus</name>
    <dbReference type="NCBI Taxonomy" id="862908"/>
    <lineage>
        <taxon>Bacteria</taxon>
        <taxon>Pseudomonadati</taxon>
        <taxon>Bdellovibrionota</taxon>
        <taxon>Bacteriovoracia</taxon>
        <taxon>Bacteriovoracales</taxon>
        <taxon>Halobacteriovoraceae</taxon>
        <taxon>Halobacteriovorax</taxon>
    </lineage>
</organism>
<dbReference type="Pfam" id="PF00750">
    <property type="entry name" value="tRNA-synt_1d"/>
    <property type="match status" value="1"/>
</dbReference>
<keyword evidence="4 8" id="KW-0067">ATP-binding</keyword>
<dbReference type="PRINTS" id="PR01038">
    <property type="entry name" value="TRNASYNTHARG"/>
</dbReference>
<comment type="subcellular location">
    <subcellularLocation>
        <location evidence="8">Cytoplasm</location>
    </subcellularLocation>
</comment>
<feature type="short sequence motif" description="'HIGH' region" evidence="8">
    <location>
        <begin position="132"/>
        <end position="142"/>
    </location>
</feature>
<dbReference type="Pfam" id="PF03485">
    <property type="entry name" value="Arg_tRNA_synt_N"/>
    <property type="match status" value="1"/>
</dbReference>
<protein>
    <recommendedName>
        <fullName evidence="8">Arginine--tRNA ligase</fullName>
        <ecNumber evidence="8">6.1.1.19</ecNumber>
    </recommendedName>
    <alternativeName>
        <fullName evidence="8">Arginyl-tRNA synthetase</fullName>
        <shortName evidence="8">ArgRS</shortName>
    </alternativeName>
</protein>
<dbReference type="InterPro" id="IPR005148">
    <property type="entry name" value="Arg-tRNA-synth_N"/>
</dbReference>
<feature type="domain" description="DALR anticodon binding" evidence="10">
    <location>
        <begin position="469"/>
        <end position="585"/>
    </location>
</feature>
<accession>E1WZ27</accession>
<dbReference type="GO" id="GO:0006420">
    <property type="term" value="P:arginyl-tRNA aminoacylation"/>
    <property type="evidence" value="ECO:0007669"/>
    <property type="project" value="UniProtKB-UniRule"/>
</dbReference>
<dbReference type="SMART" id="SM00836">
    <property type="entry name" value="DALR_1"/>
    <property type="match status" value="1"/>
</dbReference>
<evidence type="ECO:0000256" key="4">
    <source>
        <dbReference type="ARBA" id="ARBA00022840"/>
    </source>
</evidence>
<dbReference type="RefSeq" id="WP_014243908.1">
    <property type="nucleotide sequence ID" value="NC_016620.1"/>
</dbReference>
<dbReference type="Gene3D" id="3.30.1360.70">
    <property type="entry name" value="Arginyl tRNA synthetase N-terminal domain"/>
    <property type="match status" value="1"/>
</dbReference>
<dbReference type="Pfam" id="PF05746">
    <property type="entry name" value="DALR_1"/>
    <property type="match status" value="1"/>
</dbReference>
<dbReference type="AlphaFoldDB" id="E1WZ27"/>
<dbReference type="KEGG" id="bmx:BMS_1250"/>
<evidence type="ECO:0000259" key="10">
    <source>
        <dbReference type="SMART" id="SM00836"/>
    </source>
</evidence>
<evidence type="ECO:0000256" key="7">
    <source>
        <dbReference type="ARBA" id="ARBA00049339"/>
    </source>
</evidence>
<proteinExistence type="inferred from homology"/>
<dbReference type="GO" id="GO:0004814">
    <property type="term" value="F:arginine-tRNA ligase activity"/>
    <property type="evidence" value="ECO:0007669"/>
    <property type="project" value="UniProtKB-UniRule"/>
</dbReference>
<keyword evidence="8" id="KW-0963">Cytoplasm</keyword>
<evidence type="ECO:0000313" key="12">
    <source>
        <dbReference type="EMBL" id="CBW26124.1"/>
    </source>
</evidence>
<evidence type="ECO:0000256" key="1">
    <source>
        <dbReference type="ARBA" id="ARBA00005594"/>
    </source>
</evidence>
<dbReference type="SUPFAM" id="SSF52374">
    <property type="entry name" value="Nucleotidylyl transferase"/>
    <property type="match status" value="1"/>
</dbReference>
<dbReference type="OrthoDB" id="5287749at2"/>
<keyword evidence="5 8" id="KW-0648">Protein biosynthesis</keyword>
<evidence type="ECO:0000256" key="2">
    <source>
        <dbReference type="ARBA" id="ARBA00022598"/>
    </source>
</evidence>
<evidence type="ECO:0000256" key="6">
    <source>
        <dbReference type="ARBA" id="ARBA00023146"/>
    </source>
</evidence>
<dbReference type="HAMAP" id="MF_00123">
    <property type="entry name" value="Arg_tRNA_synth"/>
    <property type="match status" value="1"/>
</dbReference>
<dbReference type="NCBIfam" id="TIGR00456">
    <property type="entry name" value="argS"/>
    <property type="match status" value="1"/>
</dbReference>
<keyword evidence="6 8" id="KW-0030">Aminoacyl-tRNA synthetase</keyword>
<dbReference type="SUPFAM" id="SSF55190">
    <property type="entry name" value="Arginyl-tRNA synthetase (ArgRS), N-terminal 'additional' domain"/>
    <property type="match status" value="1"/>
</dbReference>
<dbReference type="HOGENOM" id="CLU_006406_6_1_7"/>
<feature type="domain" description="Arginyl tRNA synthetase N-terminal" evidence="11">
    <location>
        <begin position="10"/>
        <end position="95"/>
    </location>
</feature>
<dbReference type="GO" id="GO:0005737">
    <property type="term" value="C:cytoplasm"/>
    <property type="evidence" value="ECO:0007669"/>
    <property type="project" value="UniProtKB-SubCell"/>
</dbReference>
<comment type="similarity">
    <text evidence="1 8 9">Belongs to the class-I aminoacyl-tRNA synthetase family.</text>
</comment>
<evidence type="ECO:0000313" key="13">
    <source>
        <dbReference type="Proteomes" id="UP000008963"/>
    </source>
</evidence>
<dbReference type="InterPro" id="IPR036695">
    <property type="entry name" value="Arg-tRNA-synth_N_sf"/>
</dbReference>
<keyword evidence="13" id="KW-1185">Reference proteome</keyword>
<reference evidence="13" key="1">
    <citation type="journal article" date="2013" name="ISME J.">
        <title>A small predatory core genome in the divergent marine Bacteriovorax marinus SJ and the terrestrial Bdellovibrio bacteriovorus.</title>
        <authorList>
            <person name="Crossman L.C."/>
            <person name="Chen H."/>
            <person name="Cerdeno-Tarraga A.M."/>
            <person name="Brooks K."/>
            <person name="Quail M.A."/>
            <person name="Pineiro S.A."/>
            <person name="Hobley L."/>
            <person name="Sockett R.E."/>
            <person name="Bentley S.D."/>
            <person name="Parkhill J."/>
            <person name="Williams H.N."/>
            <person name="Stine O.C."/>
        </authorList>
    </citation>
    <scope>NUCLEOTIDE SEQUENCE [LARGE SCALE GENOMIC DNA]</scope>
    <source>
        <strain evidence="13">ATCC BAA-682 / DSM 15412 / SJ</strain>
    </source>
</reference>
<dbReference type="InterPro" id="IPR009080">
    <property type="entry name" value="tRNAsynth_Ia_anticodon-bd"/>
</dbReference>
<dbReference type="Gene3D" id="1.10.730.10">
    <property type="entry name" value="Isoleucyl-tRNA Synthetase, Domain 1"/>
    <property type="match status" value="1"/>
</dbReference>
<dbReference type="FunFam" id="1.10.730.10:FF:000006">
    <property type="entry name" value="Arginyl-tRNA synthetase 2, mitochondrial"/>
    <property type="match status" value="1"/>
</dbReference>
<dbReference type="InterPro" id="IPR014729">
    <property type="entry name" value="Rossmann-like_a/b/a_fold"/>
</dbReference>
<comment type="catalytic activity">
    <reaction evidence="7 8">
        <text>tRNA(Arg) + L-arginine + ATP = L-arginyl-tRNA(Arg) + AMP + diphosphate</text>
        <dbReference type="Rhea" id="RHEA:20301"/>
        <dbReference type="Rhea" id="RHEA-COMP:9658"/>
        <dbReference type="Rhea" id="RHEA-COMP:9673"/>
        <dbReference type="ChEBI" id="CHEBI:30616"/>
        <dbReference type="ChEBI" id="CHEBI:32682"/>
        <dbReference type="ChEBI" id="CHEBI:33019"/>
        <dbReference type="ChEBI" id="CHEBI:78442"/>
        <dbReference type="ChEBI" id="CHEBI:78513"/>
        <dbReference type="ChEBI" id="CHEBI:456215"/>
        <dbReference type="EC" id="6.1.1.19"/>
    </reaction>
</comment>
<dbReference type="InterPro" id="IPR001278">
    <property type="entry name" value="Arg-tRNA-ligase"/>
</dbReference>
<evidence type="ECO:0000256" key="8">
    <source>
        <dbReference type="HAMAP-Rule" id="MF_00123"/>
    </source>
</evidence>
<comment type="subunit">
    <text evidence="8">Monomer.</text>
</comment>
<dbReference type="Gene3D" id="3.40.50.620">
    <property type="entry name" value="HUPs"/>
    <property type="match status" value="1"/>
</dbReference>
<evidence type="ECO:0000256" key="5">
    <source>
        <dbReference type="ARBA" id="ARBA00022917"/>
    </source>
</evidence>
<dbReference type="PATRIC" id="fig|862908.3.peg.1189"/>
<dbReference type="InterPro" id="IPR035684">
    <property type="entry name" value="ArgRS_core"/>
</dbReference>
<dbReference type="Proteomes" id="UP000008963">
    <property type="component" value="Chromosome"/>
</dbReference>
<dbReference type="GO" id="GO:0005524">
    <property type="term" value="F:ATP binding"/>
    <property type="evidence" value="ECO:0007669"/>
    <property type="project" value="UniProtKB-UniRule"/>
</dbReference>